<dbReference type="GO" id="GO:0005975">
    <property type="term" value="P:carbohydrate metabolic process"/>
    <property type="evidence" value="ECO:0007669"/>
    <property type="project" value="InterPro"/>
</dbReference>
<name>A0A2G5BCH4_COERN</name>
<feature type="non-terminal residue" evidence="1">
    <location>
        <position position="1"/>
    </location>
</feature>
<dbReference type="InterPro" id="IPR023099">
    <property type="entry name" value="Glyco_hydro_46_N"/>
</dbReference>
<accession>A0A2G5BCH4</accession>
<feature type="non-terminal residue" evidence="1">
    <location>
        <position position="147"/>
    </location>
</feature>
<dbReference type="Gene3D" id="3.30.386.10">
    <property type="entry name" value="Chitosanase, subunit A, domain 2"/>
    <property type="match status" value="1"/>
</dbReference>
<gene>
    <name evidence="1" type="ORF">COEREDRAFT_23373</name>
</gene>
<reference evidence="1 2" key="1">
    <citation type="journal article" date="2015" name="Genome Biol. Evol.">
        <title>Phylogenomic analyses indicate that early fungi evolved digesting cell walls of algal ancestors of land plants.</title>
        <authorList>
            <person name="Chang Y."/>
            <person name="Wang S."/>
            <person name="Sekimoto S."/>
            <person name="Aerts A.L."/>
            <person name="Choi C."/>
            <person name="Clum A."/>
            <person name="LaButti K.M."/>
            <person name="Lindquist E.A."/>
            <person name="Yee Ngan C."/>
            <person name="Ohm R.A."/>
            <person name="Salamov A.A."/>
            <person name="Grigoriev I.V."/>
            <person name="Spatafora J.W."/>
            <person name="Berbee M.L."/>
        </authorList>
    </citation>
    <scope>NUCLEOTIDE SEQUENCE [LARGE SCALE GENOMIC DNA]</scope>
    <source>
        <strain evidence="1 2">NRRL 1564</strain>
    </source>
</reference>
<dbReference type="GO" id="GO:0016977">
    <property type="term" value="F:chitosanase activity"/>
    <property type="evidence" value="ECO:0007669"/>
    <property type="project" value="InterPro"/>
</dbReference>
<evidence type="ECO:0000313" key="1">
    <source>
        <dbReference type="EMBL" id="PIA16417.1"/>
    </source>
</evidence>
<dbReference type="GO" id="GO:0005576">
    <property type="term" value="C:extracellular region"/>
    <property type="evidence" value="ECO:0007669"/>
    <property type="project" value="InterPro"/>
</dbReference>
<dbReference type="Pfam" id="PF01374">
    <property type="entry name" value="Glyco_hydro_46"/>
    <property type="match status" value="1"/>
</dbReference>
<evidence type="ECO:0000313" key="2">
    <source>
        <dbReference type="Proteomes" id="UP000242474"/>
    </source>
</evidence>
<proteinExistence type="predicted"/>
<dbReference type="AlphaFoldDB" id="A0A2G5BCH4"/>
<organism evidence="1 2">
    <name type="scientific">Coemansia reversa (strain ATCC 12441 / NRRL 1564)</name>
    <dbReference type="NCBI Taxonomy" id="763665"/>
    <lineage>
        <taxon>Eukaryota</taxon>
        <taxon>Fungi</taxon>
        <taxon>Fungi incertae sedis</taxon>
        <taxon>Zoopagomycota</taxon>
        <taxon>Kickxellomycotina</taxon>
        <taxon>Kickxellomycetes</taxon>
        <taxon>Kickxellales</taxon>
        <taxon>Kickxellaceae</taxon>
        <taxon>Coemansia</taxon>
    </lineage>
</organism>
<dbReference type="OrthoDB" id="76114at2759"/>
<dbReference type="InterPro" id="IPR000400">
    <property type="entry name" value="Glyco_hydro_46"/>
</dbReference>
<dbReference type="Proteomes" id="UP000242474">
    <property type="component" value="Unassembled WGS sequence"/>
</dbReference>
<keyword evidence="2" id="KW-1185">Reference proteome</keyword>
<sequence length="147" mass="16463">SECSKSLAIQLTNVFQFGQIEFSYDTCVQDSSIGGYRAGIANFNTVDGSVWNVIKAYHKMTSNNDEFSNYDDALQNNGKNNDTESSDIFNRFCETWKSASQNVKFQSAQESVLEKKYYQKSQSEAEDLGLTLSISQAQLYDTSISHG</sequence>
<dbReference type="SUPFAM" id="SSF53955">
    <property type="entry name" value="Lysozyme-like"/>
    <property type="match status" value="1"/>
</dbReference>
<protein>
    <submittedName>
        <fullName evidence="1">Uncharacterized protein</fullName>
    </submittedName>
</protein>
<dbReference type="InterPro" id="IPR023346">
    <property type="entry name" value="Lysozyme-like_dom_sf"/>
</dbReference>
<dbReference type="EMBL" id="KZ303500">
    <property type="protein sequence ID" value="PIA16417.1"/>
    <property type="molecule type" value="Genomic_DNA"/>
</dbReference>